<evidence type="ECO:0000256" key="5">
    <source>
        <dbReference type="ARBA" id="ARBA00023198"/>
    </source>
</evidence>
<keyword evidence="3" id="KW-0399">Innate immunity</keyword>
<dbReference type="AlphaFoldDB" id="A0A7J5XR25"/>
<evidence type="ECO:0000259" key="7">
    <source>
        <dbReference type="PROSITE" id="PS50209"/>
    </source>
</evidence>
<keyword evidence="4" id="KW-0391">Immunity</keyword>
<evidence type="ECO:0000256" key="3">
    <source>
        <dbReference type="ARBA" id="ARBA00022588"/>
    </source>
</evidence>
<evidence type="ECO:0000259" key="8">
    <source>
        <dbReference type="PROSITE" id="PS50824"/>
    </source>
</evidence>
<dbReference type="SUPFAM" id="SSF47986">
    <property type="entry name" value="DEATH domain"/>
    <property type="match status" value="2"/>
</dbReference>
<evidence type="ECO:0000313" key="9">
    <source>
        <dbReference type="EMBL" id="KAF3839520.1"/>
    </source>
</evidence>
<dbReference type="InterPro" id="IPR051249">
    <property type="entry name" value="NLRP_Inflammasome"/>
</dbReference>
<evidence type="ECO:0000256" key="2">
    <source>
        <dbReference type="ARBA" id="ARBA00022490"/>
    </source>
</evidence>
<dbReference type="GO" id="GO:0061702">
    <property type="term" value="C:canonical inflammasome complex"/>
    <property type="evidence" value="ECO:0007669"/>
    <property type="project" value="UniProtKB-SubCell"/>
</dbReference>
<dbReference type="InterPro" id="IPR001315">
    <property type="entry name" value="CARD"/>
</dbReference>
<organism evidence="9 10">
    <name type="scientific">Dissostichus mawsoni</name>
    <name type="common">Antarctic cod</name>
    <dbReference type="NCBI Taxonomy" id="36200"/>
    <lineage>
        <taxon>Eukaryota</taxon>
        <taxon>Metazoa</taxon>
        <taxon>Chordata</taxon>
        <taxon>Craniata</taxon>
        <taxon>Vertebrata</taxon>
        <taxon>Euteleostomi</taxon>
        <taxon>Actinopterygii</taxon>
        <taxon>Neopterygii</taxon>
        <taxon>Teleostei</taxon>
        <taxon>Neoteleostei</taxon>
        <taxon>Acanthomorphata</taxon>
        <taxon>Eupercaria</taxon>
        <taxon>Perciformes</taxon>
        <taxon>Notothenioidei</taxon>
        <taxon>Nototheniidae</taxon>
        <taxon>Dissostichus</taxon>
    </lineage>
</organism>
<dbReference type="EMBL" id="JAAKFY010000021">
    <property type="protein sequence ID" value="KAF3839520.1"/>
    <property type="molecule type" value="Genomic_DNA"/>
</dbReference>
<dbReference type="PANTHER" id="PTHR46985:SF2">
    <property type="entry name" value="APOPTOSIS-ASSOCIATED SPECK-LIKE PROTEIN CONTAINING A CARD"/>
    <property type="match status" value="1"/>
</dbReference>
<evidence type="ECO:0000256" key="4">
    <source>
        <dbReference type="ARBA" id="ARBA00022859"/>
    </source>
</evidence>
<name>A0A7J5XR25_DISMA</name>
<dbReference type="Pfam" id="PF02758">
    <property type="entry name" value="PYRIN"/>
    <property type="match status" value="1"/>
</dbReference>
<comment type="caution">
    <text evidence="9">The sequence shown here is derived from an EMBL/GenBank/DDBJ whole genome shotgun (WGS) entry which is preliminary data.</text>
</comment>
<reference evidence="9 10" key="1">
    <citation type="submission" date="2020-03" db="EMBL/GenBank/DDBJ databases">
        <title>Dissostichus mawsoni Genome sequencing and assembly.</title>
        <authorList>
            <person name="Park H."/>
        </authorList>
    </citation>
    <scope>NUCLEOTIDE SEQUENCE [LARGE SCALE GENOMIC DNA]</scope>
    <source>
        <strain evidence="9">DM0001</strain>
        <tissue evidence="9">Muscle</tissue>
    </source>
</reference>
<dbReference type="InterPro" id="IPR033516">
    <property type="entry name" value="CARD8/ASC/NALP1_CARD"/>
</dbReference>
<keyword evidence="10" id="KW-1185">Reference proteome</keyword>
<accession>A0A7J5XR25</accession>
<dbReference type="PANTHER" id="PTHR46985">
    <property type="entry name" value="NACHT, LRR AND PYD DOMAINS-CONTAINING PROTEIN 1"/>
    <property type="match status" value="1"/>
</dbReference>
<dbReference type="Proteomes" id="UP000518266">
    <property type="component" value="Unassembled WGS sequence"/>
</dbReference>
<comment type="subcellular location">
    <subcellularLocation>
        <location evidence="1">Inflammasome</location>
    </subcellularLocation>
</comment>
<evidence type="ECO:0000256" key="6">
    <source>
        <dbReference type="ARBA" id="ARBA00023233"/>
    </source>
</evidence>
<feature type="domain" description="CARD" evidence="7">
    <location>
        <begin position="105"/>
        <end position="190"/>
    </location>
</feature>
<evidence type="ECO:0008006" key="11">
    <source>
        <dbReference type="Google" id="ProtNLM"/>
    </source>
</evidence>
<sequence length="190" mass="21437">MSNLSRHNFDNFCDELLHRKEKPRVARNRVEGKSFLEITEVLVSTYNETGAVEVAAEVLNEIDCKKEADQLLKDADVKCSEPGSRNTAGPSAGGTAQYTMVDGEHFVDKHQIELINRVHSVADILDLLLEKEVIKQAIYSEIMAIPTTQEQMRELFSGPLNAAGLRGKEVFYRILEKEEKYLIDDLKGKK</sequence>
<dbReference type="PROSITE" id="PS50209">
    <property type="entry name" value="CARD"/>
    <property type="match status" value="1"/>
</dbReference>
<dbReference type="GO" id="GO:0006954">
    <property type="term" value="P:inflammatory response"/>
    <property type="evidence" value="ECO:0007669"/>
    <property type="project" value="UniProtKB-KW"/>
</dbReference>
<dbReference type="PROSITE" id="PS50824">
    <property type="entry name" value="DAPIN"/>
    <property type="match status" value="1"/>
</dbReference>
<feature type="domain" description="Pyrin" evidence="8">
    <location>
        <begin position="1"/>
        <end position="78"/>
    </location>
</feature>
<dbReference type="CDD" id="cd08330">
    <property type="entry name" value="CARD_ASC_NALP1"/>
    <property type="match status" value="1"/>
</dbReference>
<dbReference type="InterPro" id="IPR004020">
    <property type="entry name" value="DAPIN"/>
</dbReference>
<evidence type="ECO:0000256" key="1">
    <source>
        <dbReference type="ARBA" id="ARBA00004110"/>
    </source>
</evidence>
<dbReference type="GO" id="GO:0045087">
    <property type="term" value="P:innate immune response"/>
    <property type="evidence" value="ECO:0007669"/>
    <property type="project" value="UniProtKB-KW"/>
</dbReference>
<proteinExistence type="predicted"/>
<dbReference type="SMART" id="SM01289">
    <property type="entry name" value="PYRIN"/>
    <property type="match status" value="1"/>
</dbReference>
<dbReference type="OrthoDB" id="8888059at2759"/>
<dbReference type="InterPro" id="IPR011029">
    <property type="entry name" value="DEATH-like_dom_sf"/>
</dbReference>
<keyword evidence="2" id="KW-0963">Cytoplasm</keyword>
<keyword evidence="5" id="KW-0395">Inflammatory response</keyword>
<keyword evidence="6" id="KW-1271">Inflammasome</keyword>
<dbReference type="Gene3D" id="1.10.533.10">
    <property type="entry name" value="Death Domain, Fas"/>
    <property type="match status" value="2"/>
</dbReference>
<dbReference type="Pfam" id="PF00619">
    <property type="entry name" value="CARD"/>
    <property type="match status" value="1"/>
</dbReference>
<gene>
    <name evidence="9" type="ORF">F7725_018237</name>
</gene>
<protein>
    <recommendedName>
        <fullName evidence="11">Apoptosis-associated speck-like protein containing a CARD</fullName>
    </recommendedName>
</protein>
<evidence type="ECO:0000313" key="10">
    <source>
        <dbReference type="Proteomes" id="UP000518266"/>
    </source>
</evidence>
<dbReference type="GO" id="GO:0042981">
    <property type="term" value="P:regulation of apoptotic process"/>
    <property type="evidence" value="ECO:0007669"/>
    <property type="project" value="InterPro"/>
</dbReference>